<dbReference type="EMBL" id="JAGKQM010000001">
    <property type="protein sequence ID" value="KAH0942762.1"/>
    <property type="molecule type" value="Genomic_DNA"/>
</dbReference>
<reference evidence="1 2" key="1">
    <citation type="submission" date="2021-05" db="EMBL/GenBank/DDBJ databases">
        <title>Genome Assembly of Synthetic Allotetraploid Brassica napus Reveals Homoeologous Exchanges between Subgenomes.</title>
        <authorList>
            <person name="Davis J.T."/>
        </authorList>
    </citation>
    <scope>NUCLEOTIDE SEQUENCE [LARGE SCALE GENOMIC DNA]</scope>
    <source>
        <strain evidence="2">cv. Da-Ae</strain>
        <tissue evidence="1">Seedling</tissue>
    </source>
</reference>
<name>A0ABQ8EM47_BRANA</name>
<dbReference type="Gene3D" id="3.60.10.10">
    <property type="entry name" value="Endonuclease/exonuclease/phosphatase"/>
    <property type="match status" value="1"/>
</dbReference>
<comment type="caution">
    <text evidence="1">The sequence shown here is derived from an EMBL/GenBank/DDBJ whole genome shotgun (WGS) entry which is preliminary data.</text>
</comment>
<evidence type="ECO:0000313" key="2">
    <source>
        <dbReference type="Proteomes" id="UP000824890"/>
    </source>
</evidence>
<gene>
    <name evidence="1" type="ORF">HID58_002399</name>
</gene>
<dbReference type="PANTHER" id="PTHR35218:SF7">
    <property type="entry name" value="ENDONUCLEASE_EXONUCLEASE_PHOSPHATASE"/>
    <property type="match status" value="1"/>
</dbReference>
<evidence type="ECO:0008006" key="3">
    <source>
        <dbReference type="Google" id="ProtNLM"/>
    </source>
</evidence>
<evidence type="ECO:0000313" key="1">
    <source>
        <dbReference type="EMBL" id="KAH0942762.1"/>
    </source>
</evidence>
<keyword evidence="2" id="KW-1185">Reference proteome</keyword>
<feature type="non-terminal residue" evidence="1">
    <location>
        <position position="183"/>
    </location>
</feature>
<dbReference type="SUPFAM" id="SSF56219">
    <property type="entry name" value="DNase I-like"/>
    <property type="match status" value="1"/>
</dbReference>
<dbReference type="PANTHER" id="PTHR35218">
    <property type="entry name" value="RNASE H DOMAIN-CONTAINING PROTEIN"/>
    <property type="match status" value="1"/>
</dbReference>
<dbReference type="InterPro" id="IPR036691">
    <property type="entry name" value="Endo/exonu/phosph_ase_sf"/>
</dbReference>
<organism evidence="1 2">
    <name type="scientific">Brassica napus</name>
    <name type="common">Rape</name>
    <dbReference type="NCBI Taxonomy" id="3708"/>
    <lineage>
        <taxon>Eukaryota</taxon>
        <taxon>Viridiplantae</taxon>
        <taxon>Streptophyta</taxon>
        <taxon>Embryophyta</taxon>
        <taxon>Tracheophyta</taxon>
        <taxon>Spermatophyta</taxon>
        <taxon>Magnoliopsida</taxon>
        <taxon>eudicotyledons</taxon>
        <taxon>Gunneridae</taxon>
        <taxon>Pentapetalae</taxon>
        <taxon>rosids</taxon>
        <taxon>malvids</taxon>
        <taxon>Brassicales</taxon>
        <taxon>Brassicaceae</taxon>
        <taxon>Brassiceae</taxon>
        <taxon>Brassica</taxon>
    </lineage>
</organism>
<proteinExistence type="predicted"/>
<accession>A0ABQ8EM47</accession>
<dbReference type="Proteomes" id="UP000824890">
    <property type="component" value="Unassembled WGS sequence"/>
</dbReference>
<protein>
    <recommendedName>
        <fullName evidence="3">Endonuclease/exonuclease/phosphatase domain-containing protein</fullName>
    </recommendedName>
</protein>
<sequence>MRGVQEDKFQKVFDAAFPGWNCIHNYSHHRLGRIWVCWSEEVEVCPVLTSSQMITVWWRYKSMGDTFLCSFIYASNCPIERRELWREMEFISESVAGTTNPWIIQGDFNAALTKQEHSRFTDTSCGPYLESDSSSLPLSEKHKSLKFELRALNRDMYGDLPGRVKQAYADLFEKQTAAMQDPQ</sequence>